<sequence>MSSPDGGNNIEYKGSINRRIVDRRLLMCSVETRDSESLAISTVITLLKKIHWHTRKILPARLAIDSEQLVFRNAVFLVLFRITAVVYIILVDQLDKIDPDRSNEHNVNIREYSRDLPYTLYARTTPSKPPAAGTNLMFINHKQNPIIKCHRSESPKPPTGCTFASAAWRA</sequence>
<keyword evidence="1" id="KW-1133">Transmembrane helix</keyword>
<evidence type="ECO:0000256" key="1">
    <source>
        <dbReference type="SAM" id="Phobius"/>
    </source>
</evidence>
<organism evidence="2 3">
    <name type="scientific">Rhizopogon vinicolor AM-OR11-026</name>
    <dbReference type="NCBI Taxonomy" id="1314800"/>
    <lineage>
        <taxon>Eukaryota</taxon>
        <taxon>Fungi</taxon>
        <taxon>Dikarya</taxon>
        <taxon>Basidiomycota</taxon>
        <taxon>Agaricomycotina</taxon>
        <taxon>Agaricomycetes</taxon>
        <taxon>Agaricomycetidae</taxon>
        <taxon>Boletales</taxon>
        <taxon>Suillineae</taxon>
        <taxon>Rhizopogonaceae</taxon>
        <taxon>Rhizopogon</taxon>
    </lineage>
</organism>
<accession>A0A1B7NAM6</accession>
<evidence type="ECO:0000313" key="3">
    <source>
        <dbReference type="Proteomes" id="UP000092154"/>
    </source>
</evidence>
<reference evidence="2 3" key="1">
    <citation type="submission" date="2016-06" db="EMBL/GenBank/DDBJ databases">
        <title>Comparative genomics of the ectomycorrhizal sister species Rhizopogon vinicolor and Rhizopogon vesiculosus (Basidiomycota: Boletales) reveals a divergence of the mating type B locus.</title>
        <authorList>
            <consortium name="DOE Joint Genome Institute"/>
            <person name="Mujic A.B."/>
            <person name="Kuo A."/>
            <person name="Tritt A."/>
            <person name="Lipzen A."/>
            <person name="Chen C."/>
            <person name="Johnson J."/>
            <person name="Sharma A."/>
            <person name="Barry K."/>
            <person name="Grigoriev I.V."/>
            <person name="Spatafora J.W."/>
        </authorList>
    </citation>
    <scope>NUCLEOTIDE SEQUENCE [LARGE SCALE GENOMIC DNA]</scope>
    <source>
        <strain evidence="2 3">AM-OR11-026</strain>
    </source>
</reference>
<proteinExistence type="predicted"/>
<dbReference type="InParanoid" id="A0A1B7NAM6"/>
<evidence type="ECO:0000313" key="2">
    <source>
        <dbReference type="EMBL" id="OAX41932.1"/>
    </source>
</evidence>
<dbReference type="Proteomes" id="UP000092154">
    <property type="component" value="Unassembled WGS sequence"/>
</dbReference>
<feature type="transmembrane region" description="Helical" evidence="1">
    <location>
        <begin position="69"/>
        <end position="91"/>
    </location>
</feature>
<keyword evidence="1" id="KW-0812">Transmembrane</keyword>
<gene>
    <name evidence="2" type="ORF">K503DRAFT_780329</name>
</gene>
<name>A0A1B7NAM6_9AGAM</name>
<protein>
    <submittedName>
        <fullName evidence="2">Uncharacterized protein</fullName>
    </submittedName>
</protein>
<dbReference type="EMBL" id="KV448168">
    <property type="protein sequence ID" value="OAX41932.1"/>
    <property type="molecule type" value="Genomic_DNA"/>
</dbReference>
<dbReference type="AlphaFoldDB" id="A0A1B7NAM6"/>
<keyword evidence="3" id="KW-1185">Reference proteome</keyword>
<keyword evidence="1" id="KW-0472">Membrane</keyword>